<dbReference type="InterPro" id="IPR012902">
    <property type="entry name" value="N_methyl_site"/>
</dbReference>
<evidence type="ECO:0000256" key="1">
    <source>
        <dbReference type="SAM" id="MobiDB-lite"/>
    </source>
</evidence>
<keyword evidence="2" id="KW-0472">Membrane</keyword>
<name>A0A939MDQ5_9BRAD</name>
<reference evidence="3" key="1">
    <citation type="submission" date="2021-03" db="EMBL/GenBank/DDBJ databases">
        <title>Whole Genome Sequence of Bradyrhizobium sp. Strain 144S4.</title>
        <authorList>
            <person name="Bromfield E.S.P."/>
            <person name="Cloutier S."/>
        </authorList>
    </citation>
    <scope>NUCLEOTIDE SEQUENCE [LARGE SCALE GENOMIC DNA]</scope>
    <source>
        <strain evidence="3">144S4</strain>
    </source>
</reference>
<evidence type="ECO:0000313" key="5">
    <source>
        <dbReference type="Proteomes" id="UP000664702"/>
    </source>
</evidence>
<evidence type="ECO:0000313" key="3">
    <source>
        <dbReference type="EMBL" id="MBO1867749.1"/>
    </source>
</evidence>
<evidence type="ECO:0000313" key="4">
    <source>
        <dbReference type="EMBL" id="UEM11285.1"/>
    </source>
</evidence>
<dbReference type="Proteomes" id="UP000664702">
    <property type="component" value="Chromosome"/>
</dbReference>
<dbReference type="NCBIfam" id="TIGR02532">
    <property type="entry name" value="IV_pilin_GFxxxE"/>
    <property type="match status" value="1"/>
</dbReference>
<gene>
    <name evidence="4" type="ORF">J4G43_043095</name>
    <name evidence="3" type="ORF">J4G43_44900</name>
</gene>
<dbReference type="PROSITE" id="PS00409">
    <property type="entry name" value="PROKAR_NTER_METHYL"/>
    <property type="match status" value="1"/>
</dbReference>
<feature type="transmembrane region" description="Helical" evidence="2">
    <location>
        <begin position="12"/>
        <end position="36"/>
    </location>
</feature>
<keyword evidence="2" id="KW-0812">Transmembrane</keyword>
<proteinExistence type="predicted"/>
<sequence>MCAASEHREERAGFTLIEALAALAVAGLVMSVLATMTSQWFPAWNRGVSRVQRAEMLSLALRRIANDLSAAEFVPSNRDETQPLFEGGELGVTFVRKAIGPNVGPGLDIVQIGETANGPDVALVRSRTPFTPLPVGVSLSETLDFVDRVVLLTPPFRLSFAYADASLAWWPDWHEAGRLPTAVRLTILDRSRGGLAIMSRVARIHVDAPGAGCIEGERDCVSSRLDEPQQGPKAAFGGARSD</sequence>
<keyword evidence="2" id="KW-1133">Transmembrane helix</keyword>
<reference evidence="4 5" key="2">
    <citation type="journal article" date="2022" name="Int. J. Syst. Evol. Microbiol.">
        <title>Strains of Bradyrhizobium barranii sp. nov. associated with legumes native to Canada are symbionts of soybeans and belong to different subspecies (subsp. barranii subsp. nov. and subsp. apii subsp. nov.) and symbiovars (sv. glycinearum and sv. septentrionale).</title>
        <authorList>
            <person name="Bromfield E.S.P."/>
            <person name="Cloutier S."/>
            <person name="Wasai-Hara S."/>
            <person name="Minamisawa K."/>
        </authorList>
    </citation>
    <scope>NUCLEOTIDE SEQUENCE [LARGE SCALE GENOMIC DNA]</scope>
    <source>
        <strain evidence="4 5">144S4</strain>
    </source>
</reference>
<dbReference type="Pfam" id="PF07963">
    <property type="entry name" value="N_methyl"/>
    <property type="match status" value="1"/>
</dbReference>
<dbReference type="EMBL" id="JAGEMI010000001">
    <property type="protein sequence ID" value="MBO1867749.1"/>
    <property type="molecule type" value="Genomic_DNA"/>
</dbReference>
<evidence type="ECO:0000256" key="2">
    <source>
        <dbReference type="SAM" id="Phobius"/>
    </source>
</evidence>
<dbReference type="KEGG" id="bban:J4G43_043095"/>
<accession>A0A939MDQ5</accession>
<dbReference type="AlphaFoldDB" id="A0A939MDQ5"/>
<protein>
    <submittedName>
        <fullName evidence="3">Prepilin-type N-terminal cleavage/methylation domain-containing protein</fullName>
    </submittedName>
</protein>
<dbReference type="EMBL" id="CP086136">
    <property type="protein sequence ID" value="UEM11285.1"/>
    <property type="molecule type" value="Genomic_DNA"/>
</dbReference>
<feature type="region of interest" description="Disordered" evidence="1">
    <location>
        <begin position="222"/>
        <end position="242"/>
    </location>
</feature>
<organism evidence="3">
    <name type="scientific">Bradyrhizobium barranii subsp. barranii</name>
    <dbReference type="NCBI Taxonomy" id="2823807"/>
    <lineage>
        <taxon>Bacteria</taxon>
        <taxon>Pseudomonadati</taxon>
        <taxon>Pseudomonadota</taxon>
        <taxon>Alphaproteobacteria</taxon>
        <taxon>Hyphomicrobiales</taxon>
        <taxon>Nitrobacteraceae</taxon>
        <taxon>Bradyrhizobium</taxon>
        <taxon>Bradyrhizobium barranii</taxon>
    </lineage>
</organism>
<dbReference type="RefSeq" id="WP_050995267.1">
    <property type="nucleotide sequence ID" value="NZ_CP086136.1"/>
</dbReference>